<evidence type="ECO:0000313" key="1">
    <source>
        <dbReference type="EMBL" id="KAI5678611.1"/>
    </source>
</evidence>
<keyword evidence="2" id="KW-1185">Reference proteome</keyword>
<accession>A0ACC0C1E4</accession>
<gene>
    <name evidence="1" type="ORF">M9H77_09561</name>
</gene>
<organism evidence="1 2">
    <name type="scientific">Catharanthus roseus</name>
    <name type="common">Madagascar periwinkle</name>
    <name type="synonym">Vinca rosea</name>
    <dbReference type="NCBI Taxonomy" id="4058"/>
    <lineage>
        <taxon>Eukaryota</taxon>
        <taxon>Viridiplantae</taxon>
        <taxon>Streptophyta</taxon>
        <taxon>Embryophyta</taxon>
        <taxon>Tracheophyta</taxon>
        <taxon>Spermatophyta</taxon>
        <taxon>Magnoliopsida</taxon>
        <taxon>eudicotyledons</taxon>
        <taxon>Gunneridae</taxon>
        <taxon>Pentapetalae</taxon>
        <taxon>asterids</taxon>
        <taxon>lamiids</taxon>
        <taxon>Gentianales</taxon>
        <taxon>Apocynaceae</taxon>
        <taxon>Rauvolfioideae</taxon>
        <taxon>Vinceae</taxon>
        <taxon>Catharanthinae</taxon>
        <taxon>Catharanthus</taxon>
    </lineage>
</organism>
<dbReference type="Proteomes" id="UP001060085">
    <property type="component" value="Linkage Group LG02"/>
</dbReference>
<proteinExistence type="predicted"/>
<evidence type="ECO:0000313" key="2">
    <source>
        <dbReference type="Proteomes" id="UP001060085"/>
    </source>
</evidence>
<comment type="caution">
    <text evidence="1">The sequence shown here is derived from an EMBL/GenBank/DDBJ whole genome shotgun (WGS) entry which is preliminary data.</text>
</comment>
<protein>
    <submittedName>
        <fullName evidence="1">Uncharacterized protein</fullName>
    </submittedName>
</protein>
<name>A0ACC0C1E4_CATRO</name>
<dbReference type="EMBL" id="CM044702">
    <property type="protein sequence ID" value="KAI5678611.1"/>
    <property type="molecule type" value="Genomic_DNA"/>
</dbReference>
<sequence>MEMKMINDKCIWEECDDEDDLFYEELRKQILLLIAEDDEDHVQGLQGNMLKTLKKRFNNGPVCYYNWSGNEATGLVPTWLFDLWKPGNGTGVFIPQIIKSGKRYKPRRKNNERGRIYKPVSDM</sequence>
<reference evidence="2" key="1">
    <citation type="journal article" date="2023" name="Nat. Plants">
        <title>Single-cell RNA sequencing provides a high-resolution roadmap for understanding the multicellular compartmentation of specialized metabolism.</title>
        <authorList>
            <person name="Sun S."/>
            <person name="Shen X."/>
            <person name="Li Y."/>
            <person name="Li Y."/>
            <person name="Wang S."/>
            <person name="Li R."/>
            <person name="Zhang H."/>
            <person name="Shen G."/>
            <person name="Guo B."/>
            <person name="Wei J."/>
            <person name="Xu J."/>
            <person name="St-Pierre B."/>
            <person name="Chen S."/>
            <person name="Sun C."/>
        </authorList>
    </citation>
    <scope>NUCLEOTIDE SEQUENCE [LARGE SCALE GENOMIC DNA]</scope>
</reference>